<sequence>MSETPYAFFVSYARHVDQDLVAQFFDELDVEVRLLLGRGRANVGFLDREGLYPGDDWEAVLIERARTARSMIALLSADYGNSRWCGREWAVFAERTGRVNAAPGTPATRCLMPLRWSGSAKPPDAVARLHNSHRSLGGDPLIDLRRVGGKPYLDALKTIARWIVEADALELPPLGRAEAEAVKPAFGEPSTAASPPPLPSPVPGTVPSVLKERLVRALYLVEPLRDGGIRTWIRLVEEQLGPLDIGGATPMLQLTAVVRRALRHQDAAMLDELSAALRIMTPANDPALPRVDELIRQIRDIRYP</sequence>
<dbReference type="EMBL" id="JBHSON010000151">
    <property type="protein sequence ID" value="MFC5754386.1"/>
    <property type="molecule type" value="Genomic_DNA"/>
</dbReference>
<name>A0ABW1AIJ0_9ACTN</name>
<proteinExistence type="predicted"/>
<dbReference type="Gene3D" id="3.40.50.10140">
    <property type="entry name" value="Toll/interleukin-1 receptor homology (TIR) domain"/>
    <property type="match status" value="1"/>
</dbReference>
<evidence type="ECO:0000259" key="1">
    <source>
        <dbReference type="PROSITE" id="PS50104"/>
    </source>
</evidence>
<dbReference type="InterPro" id="IPR035897">
    <property type="entry name" value="Toll_tir_struct_dom_sf"/>
</dbReference>
<dbReference type="Pfam" id="PF13676">
    <property type="entry name" value="TIR_2"/>
    <property type="match status" value="1"/>
</dbReference>
<feature type="domain" description="TIR" evidence="1">
    <location>
        <begin position="4"/>
        <end position="148"/>
    </location>
</feature>
<dbReference type="PROSITE" id="PS50104">
    <property type="entry name" value="TIR"/>
    <property type="match status" value="1"/>
</dbReference>
<evidence type="ECO:0000313" key="3">
    <source>
        <dbReference type="Proteomes" id="UP001596074"/>
    </source>
</evidence>
<accession>A0ABW1AIJ0</accession>
<reference evidence="3" key="1">
    <citation type="journal article" date="2019" name="Int. J. Syst. Evol. Microbiol.">
        <title>The Global Catalogue of Microorganisms (GCM) 10K type strain sequencing project: providing services to taxonomists for standard genome sequencing and annotation.</title>
        <authorList>
            <consortium name="The Broad Institute Genomics Platform"/>
            <consortium name="The Broad Institute Genome Sequencing Center for Infectious Disease"/>
            <person name="Wu L."/>
            <person name="Ma J."/>
        </authorList>
    </citation>
    <scope>NUCLEOTIDE SEQUENCE [LARGE SCALE GENOMIC DNA]</scope>
    <source>
        <strain evidence="3">KCTC 42087</strain>
    </source>
</reference>
<organism evidence="2 3">
    <name type="scientific">Actinomadura rugatobispora</name>
    <dbReference type="NCBI Taxonomy" id="1994"/>
    <lineage>
        <taxon>Bacteria</taxon>
        <taxon>Bacillati</taxon>
        <taxon>Actinomycetota</taxon>
        <taxon>Actinomycetes</taxon>
        <taxon>Streptosporangiales</taxon>
        <taxon>Thermomonosporaceae</taxon>
        <taxon>Actinomadura</taxon>
    </lineage>
</organism>
<dbReference type="RefSeq" id="WP_378292425.1">
    <property type="nucleotide sequence ID" value="NZ_JBHSON010000151.1"/>
</dbReference>
<keyword evidence="3" id="KW-1185">Reference proteome</keyword>
<comment type="caution">
    <text evidence="2">The sequence shown here is derived from an EMBL/GenBank/DDBJ whole genome shotgun (WGS) entry which is preliminary data.</text>
</comment>
<dbReference type="SUPFAM" id="SSF52200">
    <property type="entry name" value="Toll/Interleukin receptor TIR domain"/>
    <property type="match status" value="1"/>
</dbReference>
<dbReference type="InterPro" id="IPR000157">
    <property type="entry name" value="TIR_dom"/>
</dbReference>
<evidence type="ECO:0000313" key="2">
    <source>
        <dbReference type="EMBL" id="MFC5754386.1"/>
    </source>
</evidence>
<protein>
    <submittedName>
        <fullName evidence="2">TIR domain-containing protein</fullName>
    </submittedName>
</protein>
<gene>
    <name evidence="2" type="ORF">ACFPZN_52990</name>
</gene>
<dbReference type="Proteomes" id="UP001596074">
    <property type="component" value="Unassembled WGS sequence"/>
</dbReference>